<evidence type="ECO:0000313" key="2">
    <source>
        <dbReference type="Proteomes" id="UP000019151"/>
    </source>
</evidence>
<dbReference type="Pfam" id="PF05936">
    <property type="entry name" value="T6SS_VasE"/>
    <property type="match status" value="1"/>
</dbReference>
<protein>
    <submittedName>
        <fullName evidence="1">Type VI secretion protein, VC_A0114 family</fullName>
    </submittedName>
</protein>
<dbReference type="AlphaFoldDB" id="W0RQK8"/>
<dbReference type="PANTHER" id="PTHR35566:SF1">
    <property type="entry name" value="TYPE VI SECRETION SYSTEM BASEPLATE COMPONENT TSSK1"/>
    <property type="match status" value="1"/>
</dbReference>
<dbReference type="HOGENOM" id="CLU_031690_3_1_0"/>
<reference evidence="1 2" key="1">
    <citation type="journal article" date="2014" name="Genome Announc.">
        <title>Genome Sequence and Methylome of Soil Bacterium Gemmatirosa kalamazoonensis KBS708T, a Member of the Rarely Cultivated Gemmatimonadetes Phylum.</title>
        <authorList>
            <person name="Debruyn J.M."/>
            <person name="Radosevich M."/>
            <person name="Wommack K.E."/>
            <person name="Polson S.W."/>
            <person name="Hauser L.J."/>
            <person name="Fawaz M.N."/>
            <person name="Korlach J."/>
            <person name="Tsai Y.C."/>
        </authorList>
    </citation>
    <scope>NUCLEOTIDE SEQUENCE [LARGE SCALE GENOMIC DNA]</scope>
    <source>
        <strain evidence="1 2">KBS708</strain>
        <plasmid evidence="2">Plasmid 1</plasmid>
    </source>
</reference>
<accession>W0RQK8</accession>
<evidence type="ECO:0000313" key="1">
    <source>
        <dbReference type="EMBL" id="AHG93006.1"/>
    </source>
</evidence>
<gene>
    <name evidence="1" type="ORF">J421_5471</name>
</gene>
<dbReference type="EMBL" id="CP007129">
    <property type="protein sequence ID" value="AHG93006.1"/>
    <property type="molecule type" value="Genomic_DNA"/>
</dbReference>
<sequence length="451" mass="48946">MASLHPVLWTKGTLLTPQHLQAQDRYLDELLRLQLGAFTFCPWGFSRLEFDREALAGGTVVLRAATGRFPDGLMFDAPASDPPPPPRALDVAWAQDQRALLVSLGVPEYRPGARNVAVREALGTGAAATARWRAEELLTRDETTGMAERPIQVARPNLRLLFAGETAEGYTAMPVARLLRSPAGEVTLDPSFVPPLLDVSASPALTGIARRVVERVAAKASALGGARRQRSLGLADFSVTDVAAFWLLYTLNTHLPVLRHLQEVRGGHPSDLWEAMLALTGALTTFAPTPPPLPTYDHARLGESFAALEARLLELLETAVPETAVSLPLRPVRPSVQAVALEQEKWLSAPQWYLAVRSPLRQADVVPRVLHGCKVGSADVVDTLIRQALPGLELAHVAQPPGGVPVKLDFLYFAIRRAGPAWDAVARARNLAVYVPTELGEARFELVIVLR</sequence>
<geneLocation type="plasmid" evidence="1 2">
    <name>1</name>
</geneLocation>
<keyword evidence="2" id="KW-1185">Reference proteome</keyword>
<keyword evidence="1" id="KW-0614">Plasmid</keyword>
<dbReference type="NCBIfam" id="TIGR03353">
    <property type="entry name" value="VI_chp_4"/>
    <property type="match status" value="1"/>
</dbReference>
<dbReference type="KEGG" id="gba:J421_5471"/>
<dbReference type="Proteomes" id="UP000019151">
    <property type="component" value="Plasmid 1"/>
</dbReference>
<dbReference type="PANTHER" id="PTHR35566">
    <property type="entry name" value="BLR3599 PROTEIN"/>
    <property type="match status" value="1"/>
</dbReference>
<name>W0RQK8_9BACT</name>
<dbReference type="RefSeq" id="WP_025414321.1">
    <property type="nucleotide sequence ID" value="NZ_CP007129.1"/>
</dbReference>
<dbReference type="OrthoDB" id="9775333at2"/>
<proteinExistence type="predicted"/>
<dbReference type="InParanoid" id="W0RQK8"/>
<dbReference type="InterPro" id="IPR010263">
    <property type="entry name" value="T6SS_TssK"/>
</dbReference>
<organism evidence="1 2">
    <name type="scientific">Gemmatirosa kalamazoonensis</name>
    <dbReference type="NCBI Taxonomy" id="861299"/>
    <lineage>
        <taxon>Bacteria</taxon>
        <taxon>Pseudomonadati</taxon>
        <taxon>Gemmatimonadota</taxon>
        <taxon>Gemmatimonadia</taxon>
        <taxon>Gemmatimonadales</taxon>
        <taxon>Gemmatimonadaceae</taxon>
        <taxon>Gemmatirosa</taxon>
    </lineage>
</organism>